<evidence type="ECO:0000256" key="1">
    <source>
        <dbReference type="SAM" id="SignalP"/>
    </source>
</evidence>
<proteinExistence type="predicted"/>
<name>A0A5A8EAB4_CAFRO</name>
<comment type="caution">
    <text evidence="2">The sequence shown here is derived from an EMBL/GenBank/DDBJ whole genome shotgun (WGS) entry which is preliminary data.</text>
</comment>
<dbReference type="Proteomes" id="UP000322899">
    <property type="component" value="Unassembled WGS sequence"/>
</dbReference>
<accession>A0A5A8EAB4</accession>
<reference evidence="2 3" key="1">
    <citation type="submission" date="2019-07" db="EMBL/GenBank/DDBJ databases">
        <title>Genomes of Cafeteria roenbergensis.</title>
        <authorList>
            <person name="Fischer M.G."/>
            <person name="Hackl T."/>
            <person name="Roman M."/>
        </authorList>
    </citation>
    <scope>NUCLEOTIDE SEQUENCE [LARGE SCALE GENOMIC DNA]</scope>
    <source>
        <strain evidence="2 3">E4-10P</strain>
    </source>
</reference>
<dbReference type="EMBL" id="VLTO01000022">
    <property type="protein sequence ID" value="KAA0174489.1"/>
    <property type="molecule type" value="Genomic_DNA"/>
</dbReference>
<dbReference type="PROSITE" id="PS51257">
    <property type="entry name" value="PROKAR_LIPOPROTEIN"/>
    <property type="match status" value="1"/>
</dbReference>
<evidence type="ECO:0000313" key="2">
    <source>
        <dbReference type="EMBL" id="KAA0174489.1"/>
    </source>
</evidence>
<evidence type="ECO:0000313" key="3">
    <source>
        <dbReference type="Proteomes" id="UP000322899"/>
    </source>
</evidence>
<feature type="signal peptide" evidence="1">
    <location>
        <begin position="1"/>
        <end position="22"/>
    </location>
</feature>
<protein>
    <submittedName>
        <fullName evidence="2">Uncharacterized protein</fullName>
    </submittedName>
</protein>
<gene>
    <name evidence="2" type="ORF">FNF27_04085</name>
</gene>
<dbReference type="InterPro" id="IPR028994">
    <property type="entry name" value="Integrin_alpha_N"/>
</dbReference>
<keyword evidence="1" id="KW-0732">Signal</keyword>
<organism evidence="2 3">
    <name type="scientific">Cafeteria roenbergensis</name>
    <name type="common">Marine flagellate</name>
    <dbReference type="NCBI Taxonomy" id="33653"/>
    <lineage>
        <taxon>Eukaryota</taxon>
        <taxon>Sar</taxon>
        <taxon>Stramenopiles</taxon>
        <taxon>Bigyra</taxon>
        <taxon>Opalozoa</taxon>
        <taxon>Bicosoecida</taxon>
        <taxon>Cafeteriaceae</taxon>
        <taxon>Cafeteria</taxon>
    </lineage>
</organism>
<feature type="chain" id="PRO_5022756333" evidence="1">
    <location>
        <begin position="23"/>
        <end position="1660"/>
    </location>
</feature>
<dbReference type="Gene3D" id="2.130.10.130">
    <property type="entry name" value="Integrin alpha, N-terminal"/>
    <property type="match status" value="1"/>
</dbReference>
<sequence length="1660" mass="170990">MTCRAAVALLFLVASCAFPGQAAVLSDSEDIAVFFSGRTAASDLRAAPEASLMGLQSTSTKVLEVSAVTVTFGASGPSFGSDAEPSRKASLWVAALLPNRWLPVNLTLMRAAKSSVTTSFADESDFHDAELLLPVSPPMLLLPGEVLGVFNAWGPLNARTFDEALSSSDGDGGATPLRLDEFAFMVDHSVLQAAASEYNLSVPVVPRPDTVIRAASFTSKSQGVSAAIQASMSIARMVKPTLAVNGTMPVSVASTVDISRGAMPAWPAVGQLELRCEWRCVPAAADLHVVNIQAQMSVTATSPSCSAGDPEWSQPVTVSIADKCPQHSVDSPLALVVRARAFADTMLGSPPAFALVMPLLPSDLGVTMLLAGESASLWVASASSPAVAAATLWPFDPHAVPAAGTNVSAFRGSAALRVTGAGSLVQRFASSPAAAAGAVVLLCSVEQVGAAAPPAKNLTLAAWAAGGNATAWDGESSQPFVAALGWQQSATVKALVVLHRPGLFRVCGRLLLADAPELRSGSPEVQMDSNLSSAGLGAILLSGPRMEAGLHSCVLVSIEAPVVAFTPGVAEESSAVEDVLLPAWMDPSRDSSLWDPRMCEEGAARMRAAGMPVAAARGAVACSGRDWALGPGNVTSWLSASSGRVARVPVLRVSASSMLAPTVTVSRSTGAAAVWPAVVTQMVEGGAPFAPKTTLTVMAAASVTIDMWGLGRWVFQVRDVQAVGCGWQEVMSGATGFSQFALHPPWLPCCEGCVSSFVVEQSMTVRAPRVPRQPAGDKELRPGLDPAYAYAQGFHQGLDHLDELPAMVALKLSMTTWHKRNVTAPFEARIPIAFDCRLDMQVDMVSGLGPQWVPGSMAGNWRDLGDALAGVMNGTGVWSSERPDPSMTIDTSMPDILSTRLGLCGRGAAVEDGWANPSTLVANGTIHWLRAAQGLLWTKTVVAPESRWAKYLIEQDPNGIQLGWPATLRAPLAERLDPPRFERPSHAALPSAPITPGSRFSLRALVPWVQLHCKLPPGSALVPGPDSVGLEDAEGWFPCGGEWGEGTFVPPPGALGGSLVLRSDYASLVQPAPTSAHETECAALLAPGAPWLTVRASALTWSSAEGRVDFGCGIGGAEGSNVTIPVSAPPPVPLNLTTTVAPSHVVTNADLNSGASALGGSAVLQVGHVLFVGAANASGAAQAGESGQVAMFRLERMDNSSGTPTLQRQGGLLRREWLPRAPSLQGAGGLSERFGTSLARVRLSGETSEASLAGLPDAPATTFTVAVGAPRLGGGGGGRLGRESGGAVVLYRVRQDTLEAEWTDTWHANGSEVRWASGSRLGKACAAMARDATGAGGVVGQSDVLAVGSGVATTEDSALNISGATQGAVVLLRVQPDGRVGPRGASQLVIAEGTPGLPGVAVESPGPNRAVFDNFGRAIAALPVGTDPLSPSLPMLAVTATHDSGGAVWLLTINASDSQFDAGIHGDGTFLVRAFKPVVAADAWPDLSSLVSRLGPKVGYAADAPGDLDGDGVPDLVLGCPFAGEQYDSPVGRRGALLVLHLAVDQATGAIGIRGGTPIGSDDGELLSGVAADGDMLGLSLTTLARPAGSRGRVFAVAVGVAVADCIRLTDCIRVAERLSDCIRIAKQLDKHISILNAVGHLRATALTISYCLPLAVRIA</sequence>